<accession>A0ABS8Z972</accession>
<dbReference type="InterPro" id="IPR041351">
    <property type="entry name" value="Ig_GlcNase"/>
</dbReference>
<dbReference type="Proteomes" id="UP001521150">
    <property type="component" value="Unassembled WGS sequence"/>
</dbReference>
<dbReference type="Gene3D" id="2.60.40.10">
    <property type="entry name" value="Immunoglobulins"/>
    <property type="match status" value="1"/>
</dbReference>
<evidence type="ECO:0000313" key="3">
    <source>
        <dbReference type="Proteomes" id="UP001521150"/>
    </source>
</evidence>
<evidence type="ECO:0000259" key="1">
    <source>
        <dbReference type="Pfam" id="PF18368"/>
    </source>
</evidence>
<dbReference type="Pfam" id="PF18368">
    <property type="entry name" value="Ig_GlcNase"/>
    <property type="match status" value="1"/>
</dbReference>
<dbReference type="InterPro" id="IPR013783">
    <property type="entry name" value="Ig-like_fold"/>
</dbReference>
<gene>
    <name evidence="2" type="ORF">LWC34_16585</name>
</gene>
<keyword evidence="3" id="KW-1185">Reference proteome</keyword>
<dbReference type="EMBL" id="JAJVCN010000001">
    <property type="protein sequence ID" value="MCE7004439.1"/>
    <property type="molecule type" value="Genomic_DNA"/>
</dbReference>
<dbReference type="InterPro" id="IPR043534">
    <property type="entry name" value="EBDG/EBM"/>
</dbReference>
<name>A0ABS8Z972_9PSEU</name>
<dbReference type="RefSeq" id="WP_233725955.1">
    <property type="nucleotide sequence ID" value="NZ_JAJVCN010000001.1"/>
</dbReference>
<dbReference type="InterPro" id="IPR036156">
    <property type="entry name" value="Beta-gal/glucu_dom_sf"/>
</dbReference>
<evidence type="ECO:0000313" key="2">
    <source>
        <dbReference type="EMBL" id="MCE7004439.1"/>
    </source>
</evidence>
<dbReference type="PANTHER" id="PTHR43536:SF1">
    <property type="entry name" value="MANNOSYLGLYCOPROTEIN ENDO-BETA-MANNOSIDASE"/>
    <property type="match status" value="1"/>
</dbReference>
<proteinExistence type="predicted"/>
<comment type="caution">
    <text evidence="2">The sequence shown here is derived from an EMBL/GenBank/DDBJ whole genome shotgun (WGS) entry which is preliminary data.</text>
</comment>
<dbReference type="PANTHER" id="PTHR43536">
    <property type="entry name" value="MANNOSYLGLYCOPROTEIN ENDO-BETA-MANNOSIDASE"/>
    <property type="match status" value="1"/>
</dbReference>
<feature type="domain" description="Exo-beta-D-glucosaminidase Ig-fold" evidence="1">
    <location>
        <begin position="28"/>
        <end position="126"/>
    </location>
</feature>
<sequence>MPFDDTLPAFHLLRLTMTDAGGAVISENTYWRYRTDTSMRALNQLSYTQLAVTMSSTKDGYTATIRNTGKTVAAMVRLSLRERNGTDRVLPTLYGDNYFWLLPGESRTVTINPQRSVSHPRLLAEAYNSTPKLS</sequence>
<dbReference type="SUPFAM" id="SSF49303">
    <property type="entry name" value="beta-Galactosidase/glucuronidase domain"/>
    <property type="match status" value="1"/>
</dbReference>
<organism evidence="2 3">
    <name type="scientific">Kibdelosporangium philippinense</name>
    <dbReference type="NCBI Taxonomy" id="211113"/>
    <lineage>
        <taxon>Bacteria</taxon>
        <taxon>Bacillati</taxon>
        <taxon>Actinomycetota</taxon>
        <taxon>Actinomycetes</taxon>
        <taxon>Pseudonocardiales</taxon>
        <taxon>Pseudonocardiaceae</taxon>
        <taxon>Kibdelosporangium</taxon>
    </lineage>
</organism>
<protein>
    <recommendedName>
        <fullName evidence="1">Exo-beta-D-glucosaminidase Ig-fold domain-containing protein</fullName>
    </recommendedName>
</protein>
<reference evidence="2 3" key="1">
    <citation type="submission" date="2021-12" db="EMBL/GenBank/DDBJ databases">
        <title>Genome sequence of Kibdelosporangium philippinense ATCC 49844.</title>
        <authorList>
            <person name="Fedorov E.A."/>
            <person name="Omeragic M."/>
            <person name="Shalygina K.F."/>
            <person name="Maclea K.S."/>
        </authorList>
    </citation>
    <scope>NUCLEOTIDE SEQUENCE [LARGE SCALE GENOMIC DNA]</scope>
    <source>
        <strain evidence="2 3">ATCC 49844</strain>
    </source>
</reference>